<organism evidence="2 3">
    <name type="scientific">Nonomuraea wenchangensis</name>
    <dbReference type="NCBI Taxonomy" id="568860"/>
    <lineage>
        <taxon>Bacteria</taxon>
        <taxon>Bacillati</taxon>
        <taxon>Actinomycetota</taxon>
        <taxon>Actinomycetes</taxon>
        <taxon>Streptosporangiales</taxon>
        <taxon>Streptosporangiaceae</taxon>
        <taxon>Nonomuraea</taxon>
    </lineage>
</organism>
<keyword evidence="3" id="KW-1185">Reference proteome</keyword>
<proteinExistence type="predicted"/>
<name>A0A1I0CTP0_9ACTN</name>
<feature type="signal peptide" evidence="1">
    <location>
        <begin position="1"/>
        <end position="23"/>
    </location>
</feature>
<gene>
    <name evidence="2" type="ORF">SAMN05421811_102431</name>
</gene>
<dbReference type="Proteomes" id="UP000199361">
    <property type="component" value="Unassembled WGS sequence"/>
</dbReference>
<dbReference type="OrthoDB" id="3540565at2"/>
<dbReference type="PROSITE" id="PS51257">
    <property type="entry name" value="PROKAR_LIPOPROTEIN"/>
    <property type="match status" value="1"/>
</dbReference>
<keyword evidence="1" id="KW-0732">Signal</keyword>
<evidence type="ECO:0008006" key="4">
    <source>
        <dbReference type="Google" id="ProtNLM"/>
    </source>
</evidence>
<dbReference type="RefSeq" id="WP_143082116.1">
    <property type="nucleotide sequence ID" value="NZ_FOHX01000002.1"/>
</dbReference>
<evidence type="ECO:0000313" key="2">
    <source>
        <dbReference type="EMBL" id="SET22457.1"/>
    </source>
</evidence>
<evidence type="ECO:0000313" key="3">
    <source>
        <dbReference type="Proteomes" id="UP000199361"/>
    </source>
</evidence>
<protein>
    <recommendedName>
        <fullName evidence="4">Lipoprotein</fullName>
    </recommendedName>
</protein>
<feature type="chain" id="PRO_5038708474" description="Lipoprotein" evidence="1">
    <location>
        <begin position="24"/>
        <end position="144"/>
    </location>
</feature>
<sequence length="144" mass="15301">MRTRRYAASVALVCAAAISACTAGRGLPTLDEATSRLVADADLLLDSSGLRRSAPQRIDDGACVPGEVRGSLRAESERVDASSGLREKLQAMGYDEIADDLDLRDGRQDVTVLRDPRTLLTFELTVARGTGVRLVGTTTCYAAS</sequence>
<dbReference type="AlphaFoldDB" id="A0A1I0CTP0"/>
<reference evidence="2 3" key="1">
    <citation type="submission" date="2016-10" db="EMBL/GenBank/DDBJ databases">
        <authorList>
            <person name="de Groot N.N."/>
        </authorList>
    </citation>
    <scope>NUCLEOTIDE SEQUENCE [LARGE SCALE GENOMIC DNA]</scope>
    <source>
        <strain evidence="2 3">CGMCC 4.5598</strain>
    </source>
</reference>
<accession>A0A1I0CTP0</accession>
<dbReference type="EMBL" id="FOHX01000002">
    <property type="protein sequence ID" value="SET22457.1"/>
    <property type="molecule type" value="Genomic_DNA"/>
</dbReference>
<evidence type="ECO:0000256" key="1">
    <source>
        <dbReference type="SAM" id="SignalP"/>
    </source>
</evidence>